<comment type="cofactor">
    <cofactor evidence="1 5">
        <name>Mg(2+)</name>
        <dbReference type="ChEBI" id="CHEBI:18420"/>
    </cofactor>
</comment>
<dbReference type="CDD" id="cd01637">
    <property type="entry name" value="IMPase_like"/>
    <property type="match status" value="1"/>
</dbReference>
<dbReference type="RefSeq" id="WP_231723626.1">
    <property type="nucleotide sequence ID" value="NZ_JASOZP010000003.1"/>
</dbReference>
<keyword evidence="2 5" id="KW-0479">Metal-binding</keyword>
<dbReference type="AlphaFoldDB" id="A0A133Y2F9"/>
<dbReference type="EMBL" id="LSCQ01000027">
    <property type="protein sequence ID" value="KXB37345.1"/>
    <property type="molecule type" value="Genomic_DNA"/>
</dbReference>
<evidence type="ECO:0000313" key="6">
    <source>
        <dbReference type="EMBL" id="KXB37345.1"/>
    </source>
</evidence>
<comment type="caution">
    <text evidence="6">The sequence shown here is derived from an EMBL/GenBank/DDBJ whole genome shotgun (WGS) entry which is preliminary data.</text>
</comment>
<evidence type="ECO:0000256" key="1">
    <source>
        <dbReference type="ARBA" id="ARBA00001946"/>
    </source>
</evidence>
<feature type="binding site" evidence="5">
    <location>
        <position position="86"/>
    </location>
    <ligand>
        <name>Mg(2+)</name>
        <dbReference type="ChEBI" id="CHEBI:18420"/>
        <label>1</label>
        <note>catalytic</note>
    </ligand>
</feature>
<organism evidence="6 7">
    <name type="scientific">Aerococcus christensenii</name>
    <dbReference type="NCBI Taxonomy" id="87541"/>
    <lineage>
        <taxon>Bacteria</taxon>
        <taxon>Bacillati</taxon>
        <taxon>Bacillota</taxon>
        <taxon>Bacilli</taxon>
        <taxon>Lactobacillales</taxon>
        <taxon>Aerococcaceae</taxon>
        <taxon>Aerococcus</taxon>
    </lineage>
</organism>
<name>A0A133Y2F9_9LACT</name>
<keyword evidence="4 5" id="KW-0460">Magnesium</keyword>
<dbReference type="PANTHER" id="PTHR20854">
    <property type="entry name" value="INOSITOL MONOPHOSPHATASE"/>
    <property type="match status" value="1"/>
</dbReference>
<dbReference type="STRING" id="87541.AWM71_01725"/>
<dbReference type="FunFam" id="3.30.540.10:FF:000003">
    <property type="entry name" value="Inositol-1-monophosphatase"/>
    <property type="match status" value="1"/>
</dbReference>
<dbReference type="GO" id="GO:0008934">
    <property type="term" value="F:inositol monophosphate 1-phosphatase activity"/>
    <property type="evidence" value="ECO:0007669"/>
    <property type="project" value="TreeGrafter"/>
</dbReference>
<dbReference type="Pfam" id="PF00459">
    <property type="entry name" value="Inositol_P"/>
    <property type="match status" value="1"/>
</dbReference>
<dbReference type="InterPro" id="IPR000760">
    <property type="entry name" value="Inositol_monophosphatase-like"/>
</dbReference>
<dbReference type="PANTHER" id="PTHR20854:SF4">
    <property type="entry name" value="INOSITOL-1-MONOPHOSPHATASE-RELATED"/>
    <property type="match status" value="1"/>
</dbReference>
<dbReference type="GO" id="GO:0007165">
    <property type="term" value="P:signal transduction"/>
    <property type="evidence" value="ECO:0007669"/>
    <property type="project" value="TreeGrafter"/>
</dbReference>
<keyword evidence="3" id="KW-0378">Hydrolase</keyword>
<evidence type="ECO:0000256" key="4">
    <source>
        <dbReference type="ARBA" id="ARBA00022842"/>
    </source>
</evidence>
<dbReference type="Proteomes" id="UP000070422">
    <property type="component" value="Unassembled WGS sequence"/>
</dbReference>
<dbReference type="PATRIC" id="fig|87541.4.peg.611"/>
<feature type="binding site" evidence="5">
    <location>
        <position position="88"/>
    </location>
    <ligand>
        <name>Mg(2+)</name>
        <dbReference type="ChEBI" id="CHEBI:18420"/>
        <label>1</label>
        <note>catalytic</note>
    </ligand>
</feature>
<feature type="binding site" evidence="5">
    <location>
        <position position="89"/>
    </location>
    <ligand>
        <name>Mg(2+)</name>
        <dbReference type="ChEBI" id="CHEBI:18420"/>
        <label>1</label>
        <note>catalytic</note>
    </ligand>
</feature>
<accession>A0A133Y2F9</accession>
<evidence type="ECO:0000313" key="7">
    <source>
        <dbReference type="Proteomes" id="UP000070422"/>
    </source>
</evidence>
<dbReference type="GO" id="GO:0006020">
    <property type="term" value="P:inositol metabolic process"/>
    <property type="evidence" value="ECO:0007669"/>
    <property type="project" value="TreeGrafter"/>
</dbReference>
<dbReference type="SUPFAM" id="SSF56655">
    <property type="entry name" value="Carbohydrate phosphatase"/>
    <property type="match status" value="1"/>
</dbReference>
<sequence>MKIENLAEEVRNWMQEAGQRIREQLTCPMQVKTKSGPKDLVTNVDKSTEAFFREKIQKTYPNDKILGEEGGNDQIKDLTGSVWIIDPIDGTTNFVCQKKNFAIMIGYFVDESPAFGAIYDVMQDDYFERICGKELRRNGQVYSLPCQDKALKDSLMAASSRLVLGNSHNFLEIVDHSLGFRCYGSASMEILALLKGDIALYAAMNLKPWDLAAGMALLKGTPIRITRLDGGEINLMTETPALMAYPSAYATFLENYKD</sequence>
<proteinExistence type="predicted"/>
<dbReference type="Gene3D" id="3.30.540.10">
    <property type="entry name" value="Fructose-1,6-Bisphosphatase, subunit A, domain 1"/>
    <property type="match status" value="1"/>
</dbReference>
<dbReference type="PRINTS" id="PR00377">
    <property type="entry name" value="IMPHPHTASES"/>
</dbReference>
<evidence type="ECO:0000256" key="2">
    <source>
        <dbReference type="ARBA" id="ARBA00022723"/>
    </source>
</evidence>
<dbReference type="Gene3D" id="3.40.190.80">
    <property type="match status" value="1"/>
</dbReference>
<gene>
    <name evidence="6" type="ORF">HMPREF3187_00611</name>
</gene>
<feature type="binding site" evidence="5">
    <location>
        <position position="68"/>
    </location>
    <ligand>
        <name>Mg(2+)</name>
        <dbReference type="ChEBI" id="CHEBI:18420"/>
        <label>1</label>
        <note>catalytic</note>
    </ligand>
</feature>
<dbReference type="GO" id="GO:0046872">
    <property type="term" value="F:metal ion binding"/>
    <property type="evidence" value="ECO:0007669"/>
    <property type="project" value="UniProtKB-KW"/>
</dbReference>
<feature type="binding site" evidence="5">
    <location>
        <position position="210"/>
    </location>
    <ligand>
        <name>Mg(2+)</name>
        <dbReference type="ChEBI" id="CHEBI:18420"/>
        <label>1</label>
        <note>catalytic</note>
    </ligand>
</feature>
<evidence type="ECO:0000256" key="5">
    <source>
        <dbReference type="PIRSR" id="PIRSR600760-2"/>
    </source>
</evidence>
<reference evidence="6 7" key="1">
    <citation type="submission" date="2016-01" db="EMBL/GenBank/DDBJ databases">
        <authorList>
            <person name="Oliw E.H."/>
        </authorList>
    </citation>
    <scope>NUCLEOTIDE SEQUENCE [LARGE SCALE GENOMIC DNA]</scope>
    <source>
        <strain evidence="6 7">KA00635</strain>
    </source>
</reference>
<protein>
    <submittedName>
        <fullName evidence="6">Inositol monophosphatase family protein</fullName>
    </submittedName>
</protein>
<evidence type="ECO:0000256" key="3">
    <source>
        <dbReference type="ARBA" id="ARBA00022801"/>
    </source>
</evidence>